<dbReference type="Proteomes" id="UP000309174">
    <property type="component" value="Unassembled WGS sequence"/>
</dbReference>
<dbReference type="NCBIfam" id="TIGR02107">
    <property type="entry name" value="PQQ_syn_pqqA"/>
    <property type="match status" value="1"/>
</dbReference>
<organism evidence="4 5">
    <name type="scientific">Actinomadura soli</name>
    <dbReference type="NCBI Taxonomy" id="2508997"/>
    <lineage>
        <taxon>Bacteria</taxon>
        <taxon>Bacillati</taxon>
        <taxon>Actinomycetota</taxon>
        <taxon>Actinomycetes</taxon>
        <taxon>Streptosporangiales</taxon>
        <taxon>Thermomonosporaceae</taxon>
        <taxon>Actinomadura</taxon>
    </lineage>
</organism>
<dbReference type="GO" id="GO:0018189">
    <property type="term" value="P:pyrroloquinoline quinone biosynthetic process"/>
    <property type="evidence" value="ECO:0007669"/>
    <property type="project" value="UniProtKB-UniPathway"/>
</dbReference>
<proteinExistence type="inferred from homology"/>
<comment type="similarity">
    <text evidence="2">Belongs to the PqqA family.</text>
</comment>
<sequence>MIINRRSVKLGTDFMSFLARSALEARSSAAYDQDEGTWKALSVVGGRFPGANREEGASMAVHSSDADRTDERADRWVTPDYQIVETSLEVTAYFTAEG</sequence>
<accession>A0A5C4J2M2</accession>
<dbReference type="InterPro" id="IPR011725">
    <property type="entry name" value="PQQ_synth_PqqA"/>
</dbReference>
<reference evidence="4 5" key="1">
    <citation type="submission" date="2019-05" db="EMBL/GenBank/DDBJ databases">
        <title>Draft genome sequence of Actinomadura sp. 14C53.</title>
        <authorList>
            <person name="Saricaoglu S."/>
            <person name="Isik K."/>
        </authorList>
    </citation>
    <scope>NUCLEOTIDE SEQUENCE [LARGE SCALE GENOMIC DNA]</scope>
    <source>
        <strain evidence="4 5">14C53</strain>
    </source>
</reference>
<dbReference type="OrthoDB" id="3483746at2"/>
<name>A0A5C4J2M2_9ACTN</name>
<dbReference type="AlphaFoldDB" id="A0A5C4J2M2"/>
<keyword evidence="5" id="KW-1185">Reference proteome</keyword>
<evidence type="ECO:0000256" key="2">
    <source>
        <dbReference type="ARBA" id="ARBA00009325"/>
    </source>
</evidence>
<evidence type="ECO:0000313" key="5">
    <source>
        <dbReference type="Proteomes" id="UP000309174"/>
    </source>
</evidence>
<dbReference type="EMBL" id="VCKW01000265">
    <property type="protein sequence ID" value="TMQ90740.1"/>
    <property type="molecule type" value="Genomic_DNA"/>
</dbReference>
<comment type="caution">
    <text evidence="4">The sequence shown here is derived from an EMBL/GenBank/DDBJ whole genome shotgun (WGS) entry which is preliminary data.</text>
</comment>
<evidence type="ECO:0000256" key="3">
    <source>
        <dbReference type="ARBA" id="ARBA00015086"/>
    </source>
</evidence>
<gene>
    <name evidence="4" type="primary">pqqA</name>
    <name evidence="4" type="ORF">ETD83_34155</name>
</gene>
<dbReference type="UniPathway" id="UPA00539"/>
<protein>
    <recommendedName>
        <fullName evidence="3">Coenzyme PQQ synthesis protein A</fullName>
    </recommendedName>
</protein>
<comment type="pathway">
    <text evidence="1">Cofactor biosynthesis; pyrroloquinoline quinone biosynthesis.</text>
</comment>
<evidence type="ECO:0000313" key="4">
    <source>
        <dbReference type="EMBL" id="TMQ90740.1"/>
    </source>
</evidence>
<evidence type="ECO:0000256" key="1">
    <source>
        <dbReference type="ARBA" id="ARBA00004886"/>
    </source>
</evidence>